<keyword evidence="1" id="KW-0732">Signal</keyword>
<dbReference type="AlphaFoldDB" id="A0A834I338"/>
<sequence length="318" mass="35178">MGVKTASSILTGCLLVVACSAMPAYKDQVESVPRAKPYGDQPIVDTGYFSDWQSPFSNPFGGLFDNIDTIMTQMRKELSSILQRFPMGRGPNTTEETDYPVIAGPFTRISGDDTLKGNTTSVTKLINGHKVVINETEYKNDDIHGGTFFKIRIVDIAPDSSEVTSEEEIPESVNAAKEDIDNSFENEIPKSKEAEPLASTHEQSEQFSNIETFDEVDHDKNSIPEIDFLADQGVPKSDAVRSSPLAVGQGWNDLEPVQSVDSNSINLDEEPFVPQLPIDLSRDTYVNEIMARKNAATDPDAEVFFVPEFLENKMMDPR</sequence>
<organism evidence="2 3">
    <name type="scientific">Rhynchophorus ferrugineus</name>
    <name type="common">Red palm weevil</name>
    <name type="synonym">Curculio ferrugineus</name>
    <dbReference type="NCBI Taxonomy" id="354439"/>
    <lineage>
        <taxon>Eukaryota</taxon>
        <taxon>Metazoa</taxon>
        <taxon>Ecdysozoa</taxon>
        <taxon>Arthropoda</taxon>
        <taxon>Hexapoda</taxon>
        <taxon>Insecta</taxon>
        <taxon>Pterygota</taxon>
        <taxon>Neoptera</taxon>
        <taxon>Endopterygota</taxon>
        <taxon>Coleoptera</taxon>
        <taxon>Polyphaga</taxon>
        <taxon>Cucujiformia</taxon>
        <taxon>Curculionidae</taxon>
        <taxon>Dryophthorinae</taxon>
        <taxon>Rhynchophorus</taxon>
    </lineage>
</organism>
<proteinExistence type="predicted"/>
<dbReference type="OrthoDB" id="6346805at2759"/>
<feature type="chain" id="PRO_5032706988" description="Icarapin-like protein" evidence="1">
    <location>
        <begin position="22"/>
        <end position="318"/>
    </location>
</feature>
<dbReference type="PROSITE" id="PS51257">
    <property type="entry name" value="PROKAR_LIPOPROTEIN"/>
    <property type="match status" value="1"/>
</dbReference>
<evidence type="ECO:0008006" key="4">
    <source>
        <dbReference type="Google" id="ProtNLM"/>
    </source>
</evidence>
<protein>
    <recommendedName>
        <fullName evidence="4">Icarapin-like protein</fullName>
    </recommendedName>
</protein>
<name>A0A834I338_RHYFE</name>
<feature type="signal peptide" evidence="1">
    <location>
        <begin position="1"/>
        <end position="21"/>
    </location>
</feature>
<keyword evidence="3" id="KW-1185">Reference proteome</keyword>
<evidence type="ECO:0000313" key="2">
    <source>
        <dbReference type="EMBL" id="KAF7270310.1"/>
    </source>
</evidence>
<accession>A0A834I338</accession>
<dbReference type="Proteomes" id="UP000625711">
    <property type="component" value="Unassembled WGS sequence"/>
</dbReference>
<evidence type="ECO:0000313" key="3">
    <source>
        <dbReference type="Proteomes" id="UP000625711"/>
    </source>
</evidence>
<evidence type="ECO:0000256" key="1">
    <source>
        <dbReference type="SAM" id="SignalP"/>
    </source>
</evidence>
<reference evidence="2" key="1">
    <citation type="submission" date="2020-08" db="EMBL/GenBank/DDBJ databases">
        <title>Genome sequencing and assembly of the red palm weevil Rhynchophorus ferrugineus.</title>
        <authorList>
            <person name="Dias G.B."/>
            <person name="Bergman C.M."/>
            <person name="Manee M."/>
        </authorList>
    </citation>
    <scope>NUCLEOTIDE SEQUENCE</scope>
    <source>
        <strain evidence="2">AA-2017</strain>
        <tissue evidence="2">Whole larva</tissue>
    </source>
</reference>
<gene>
    <name evidence="2" type="ORF">GWI33_016711</name>
</gene>
<dbReference type="EMBL" id="JAACXV010014113">
    <property type="protein sequence ID" value="KAF7270310.1"/>
    <property type="molecule type" value="Genomic_DNA"/>
</dbReference>
<comment type="caution">
    <text evidence="2">The sequence shown here is derived from an EMBL/GenBank/DDBJ whole genome shotgun (WGS) entry which is preliminary data.</text>
</comment>